<dbReference type="Pfam" id="PF25273">
    <property type="entry name" value="DUF7869"/>
    <property type="match status" value="1"/>
</dbReference>
<evidence type="ECO:0000313" key="2">
    <source>
        <dbReference type="EMBL" id="GFO32855.1"/>
    </source>
</evidence>
<dbReference type="Proteomes" id="UP000735302">
    <property type="component" value="Unassembled WGS sequence"/>
</dbReference>
<evidence type="ECO:0000313" key="3">
    <source>
        <dbReference type="Proteomes" id="UP000735302"/>
    </source>
</evidence>
<gene>
    <name evidence="2" type="ORF">PoB_005936000</name>
</gene>
<evidence type="ECO:0000259" key="1">
    <source>
        <dbReference type="Pfam" id="PF25273"/>
    </source>
</evidence>
<reference evidence="2 3" key="1">
    <citation type="journal article" date="2021" name="Elife">
        <title>Chloroplast acquisition without the gene transfer in kleptoplastic sea slugs, Plakobranchus ocellatus.</title>
        <authorList>
            <person name="Maeda T."/>
            <person name="Takahashi S."/>
            <person name="Yoshida T."/>
            <person name="Shimamura S."/>
            <person name="Takaki Y."/>
            <person name="Nagai Y."/>
            <person name="Toyoda A."/>
            <person name="Suzuki Y."/>
            <person name="Arimoto A."/>
            <person name="Ishii H."/>
            <person name="Satoh N."/>
            <person name="Nishiyama T."/>
            <person name="Hasebe M."/>
            <person name="Maruyama T."/>
            <person name="Minagawa J."/>
            <person name="Obokata J."/>
            <person name="Shigenobu S."/>
        </authorList>
    </citation>
    <scope>NUCLEOTIDE SEQUENCE [LARGE SCALE GENOMIC DNA]</scope>
</reference>
<dbReference type="InterPro" id="IPR057191">
    <property type="entry name" value="DUF7869"/>
</dbReference>
<dbReference type="EMBL" id="BLXT01006687">
    <property type="protein sequence ID" value="GFO32855.1"/>
    <property type="molecule type" value="Genomic_DNA"/>
</dbReference>
<dbReference type="AlphaFoldDB" id="A0AAV4CLJ2"/>
<keyword evidence="3" id="KW-1185">Reference proteome</keyword>
<proteinExistence type="predicted"/>
<comment type="caution">
    <text evidence="2">The sequence shown here is derived from an EMBL/GenBank/DDBJ whole genome shotgun (WGS) entry which is preliminary data.</text>
</comment>
<organism evidence="2 3">
    <name type="scientific">Plakobranchus ocellatus</name>
    <dbReference type="NCBI Taxonomy" id="259542"/>
    <lineage>
        <taxon>Eukaryota</taxon>
        <taxon>Metazoa</taxon>
        <taxon>Spiralia</taxon>
        <taxon>Lophotrochozoa</taxon>
        <taxon>Mollusca</taxon>
        <taxon>Gastropoda</taxon>
        <taxon>Heterobranchia</taxon>
        <taxon>Euthyneura</taxon>
        <taxon>Panpulmonata</taxon>
        <taxon>Sacoglossa</taxon>
        <taxon>Placobranchoidea</taxon>
        <taxon>Plakobranchidae</taxon>
        <taxon>Plakobranchus</taxon>
    </lineage>
</organism>
<feature type="domain" description="DUF7869" evidence="1">
    <location>
        <begin position="66"/>
        <end position="129"/>
    </location>
</feature>
<protein>
    <recommendedName>
        <fullName evidence="1">DUF7869 domain-containing protein</fullName>
    </recommendedName>
</protein>
<name>A0AAV4CLJ2_9GAST</name>
<accession>A0AAV4CLJ2</accession>
<sequence>MQPRIDEFKTCVFTHRLVASNETISELGKNGKDTAVLWHEAISGRRGKDIASAFHAYIGSLRDTEKLTMWLDNCLGKNKNWSLFTMMLFIINCPRYEVKEIKLKYFEPGHTFMASDATHGRIEKQLRKMGKVFDFRDFVDATKQAKCEPVEMAFTGFNDWESDVSQ</sequence>